<reference evidence="1 2" key="1">
    <citation type="journal article" date="2021" name="Hortic Res">
        <title>High-quality reference genome and annotation aids understanding of berry development for evergreen blueberry (Vaccinium darrowii).</title>
        <authorList>
            <person name="Yu J."/>
            <person name="Hulse-Kemp A.M."/>
            <person name="Babiker E."/>
            <person name="Staton M."/>
        </authorList>
    </citation>
    <scope>NUCLEOTIDE SEQUENCE [LARGE SCALE GENOMIC DNA]</scope>
    <source>
        <strain evidence="2">cv. NJ 8807/NJ 8810</strain>
        <tissue evidence="1">Young leaf</tissue>
    </source>
</reference>
<evidence type="ECO:0000313" key="1">
    <source>
        <dbReference type="EMBL" id="KAH7856367.1"/>
    </source>
</evidence>
<dbReference type="Proteomes" id="UP000828048">
    <property type="component" value="Chromosome 3"/>
</dbReference>
<protein>
    <submittedName>
        <fullName evidence="1">Uncharacterized protein</fullName>
    </submittedName>
</protein>
<gene>
    <name evidence="1" type="ORF">Vadar_000634</name>
</gene>
<dbReference type="EMBL" id="CM037153">
    <property type="protein sequence ID" value="KAH7856367.1"/>
    <property type="molecule type" value="Genomic_DNA"/>
</dbReference>
<keyword evidence="2" id="KW-1185">Reference proteome</keyword>
<comment type="caution">
    <text evidence="1">The sequence shown here is derived from an EMBL/GenBank/DDBJ whole genome shotgun (WGS) entry which is preliminary data.</text>
</comment>
<sequence length="249" mass="27505">MPMQGTRTGLQLWMLWITVLTETLKLWKSESFFYKLVFADPSVVGRIPTPSHLPIILLVLVLDVAVRGHLITAAALTATMAYQSILSPPGGVWQDSQDGGTPGHAILDSDDNIAAARYARYLVVNSIVLVASLSTIMLAMTGFPIQNKLLTWLMIFTVYITISCMAYAYVLAMVLVSPESLWEKFKLPPDIFVGLALGWIGLCLFVLMLHSCRFMVWLVSKFVKLVKACYSCYVPRATHAGHKGAGNFC</sequence>
<proteinExistence type="predicted"/>
<name>A0ACB7YRW8_9ERIC</name>
<accession>A0ACB7YRW8</accession>
<evidence type="ECO:0000313" key="2">
    <source>
        <dbReference type="Proteomes" id="UP000828048"/>
    </source>
</evidence>
<organism evidence="1 2">
    <name type="scientific">Vaccinium darrowii</name>
    <dbReference type="NCBI Taxonomy" id="229202"/>
    <lineage>
        <taxon>Eukaryota</taxon>
        <taxon>Viridiplantae</taxon>
        <taxon>Streptophyta</taxon>
        <taxon>Embryophyta</taxon>
        <taxon>Tracheophyta</taxon>
        <taxon>Spermatophyta</taxon>
        <taxon>Magnoliopsida</taxon>
        <taxon>eudicotyledons</taxon>
        <taxon>Gunneridae</taxon>
        <taxon>Pentapetalae</taxon>
        <taxon>asterids</taxon>
        <taxon>Ericales</taxon>
        <taxon>Ericaceae</taxon>
        <taxon>Vaccinioideae</taxon>
        <taxon>Vaccinieae</taxon>
        <taxon>Vaccinium</taxon>
    </lineage>
</organism>